<dbReference type="AlphaFoldDB" id="A0A094WMH3"/>
<gene>
    <name evidence="2" type="ORF">BALCAV_0206565</name>
</gene>
<name>A0A094WMH3_ALKAL</name>
<proteinExistence type="predicted"/>
<keyword evidence="3" id="KW-1185">Reference proteome</keyword>
<evidence type="ECO:0000313" key="2">
    <source>
        <dbReference type="EMBL" id="KGA98061.1"/>
    </source>
</evidence>
<evidence type="ECO:0000256" key="1">
    <source>
        <dbReference type="SAM" id="Phobius"/>
    </source>
</evidence>
<reference evidence="2 3" key="1">
    <citation type="journal article" date="2014" name="Genome Announc.">
        <title>Draft Genome Sequence of Bacillus alcalophilus AV1934, a Classic Alkaliphile Isolated from Human Feces in 1934.</title>
        <authorList>
            <person name="Attie O."/>
            <person name="Jayaprakash A."/>
            <person name="Shah H."/>
            <person name="Paulsen I.T."/>
            <person name="Morino M."/>
            <person name="Takahashi Y."/>
            <person name="Narumi I."/>
            <person name="Sachidanandam R."/>
            <person name="Satoh K."/>
            <person name="Ito M."/>
            <person name="Krulwich T.A."/>
        </authorList>
    </citation>
    <scope>NUCLEOTIDE SEQUENCE [LARGE SCALE GENOMIC DNA]</scope>
    <source>
        <strain evidence="2 3">AV1934</strain>
    </source>
</reference>
<dbReference type="InterPro" id="IPR025428">
    <property type="entry name" value="Spore_YhaL"/>
</dbReference>
<dbReference type="eggNOG" id="ENOG50331Z5">
    <property type="taxonomic scope" value="Bacteria"/>
</dbReference>
<accession>A0A094WMH3</accession>
<keyword evidence="1" id="KW-0812">Transmembrane</keyword>
<comment type="caution">
    <text evidence="2">The sequence shown here is derived from an EMBL/GenBank/DDBJ whole genome shotgun (WGS) entry which is preliminary data.</text>
</comment>
<keyword evidence="1" id="KW-0472">Membrane</keyword>
<keyword evidence="1" id="KW-1133">Transmembrane helix</keyword>
<protein>
    <recommendedName>
        <fullName evidence="4">SigE-dependent sporulation protein</fullName>
    </recommendedName>
</protein>
<dbReference type="EMBL" id="ALPT02000016">
    <property type="protein sequence ID" value="KGA98061.1"/>
    <property type="molecule type" value="Genomic_DNA"/>
</dbReference>
<dbReference type="Proteomes" id="UP000002754">
    <property type="component" value="Unassembled WGS sequence"/>
</dbReference>
<dbReference type="STRING" id="1218173.BALCAV_0206565"/>
<dbReference type="Pfam" id="PF14147">
    <property type="entry name" value="Spore_YhaL"/>
    <property type="match status" value="1"/>
</dbReference>
<sequence length="61" mass="7538">MLLASPWWIFLVIFGILFSAYMSMKYSLEERHVEHEFIEKEGQIYLERIEEEREKRKIEKS</sequence>
<evidence type="ECO:0000313" key="3">
    <source>
        <dbReference type="Proteomes" id="UP000002754"/>
    </source>
</evidence>
<evidence type="ECO:0008006" key="4">
    <source>
        <dbReference type="Google" id="ProtNLM"/>
    </source>
</evidence>
<organism evidence="2 3">
    <name type="scientific">Alkalihalobacillus alcalophilus ATCC 27647 = CGMCC 1.3604</name>
    <dbReference type="NCBI Taxonomy" id="1218173"/>
    <lineage>
        <taxon>Bacteria</taxon>
        <taxon>Bacillati</taxon>
        <taxon>Bacillota</taxon>
        <taxon>Bacilli</taxon>
        <taxon>Bacillales</taxon>
        <taxon>Bacillaceae</taxon>
        <taxon>Alkalihalobacillus</taxon>
    </lineage>
</organism>
<feature type="transmembrane region" description="Helical" evidence="1">
    <location>
        <begin position="6"/>
        <end position="24"/>
    </location>
</feature>